<sequence length="266" mass="29760">MSLPTIVTFWHGPLSWLERLSVASFVRQGHRVEVYAYEPVVGLPEGVMVRDAGTILPREALVFYKDHGTPAVFSDRFRLELMRAGRGVWADLDVYCVRPIADPPAYLFGYERDGSVNNAVLLIPAEAPLLADLLEVFERGGKRLVEPHLPPFRRIEVAVRRMLGFTVAPHQMQFGATGPFALTYHIRRHGLEPLVQPRDVFYPLAYEDVPKLMHPGSRLDAVGDRTLAVHIWRSQLTDRGRAAMPPPAPGSALARLCEVEGVQPQD</sequence>
<comment type="caution">
    <text evidence="1">The sequence shown here is derived from an EMBL/GenBank/DDBJ whole genome shotgun (WGS) entry which is preliminary data.</text>
</comment>
<keyword evidence="2" id="KW-1185">Reference proteome</keyword>
<dbReference type="RefSeq" id="WP_284338827.1">
    <property type="nucleotide sequence ID" value="NZ_BSNS01000003.1"/>
</dbReference>
<dbReference type="InterPro" id="IPR029044">
    <property type="entry name" value="Nucleotide-diphossugar_trans"/>
</dbReference>
<name>A0ABQ5W128_9HYPH</name>
<reference evidence="2" key="1">
    <citation type="journal article" date="2019" name="Int. J. Syst. Evol. Microbiol.">
        <title>The Global Catalogue of Microorganisms (GCM) 10K type strain sequencing project: providing services to taxonomists for standard genome sequencing and annotation.</title>
        <authorList>
            <consortium name="The Broad Institute Genomics Platform"/>
            <consortium name="The Broad Institute Genome Sequencing Center for Infectious Disease"/>
            <person name="Wu L."/>
            <person name="Ma J."/>
        </authorList>
    </citation>
    <scope>NUCLEOTIDE SEQUENCE [LARGE SCALE GENOMIC DNA]</scope>
    <source>
        <strain evidence="2">NBRC 112416</strain>
    </source>
</reference>
<dbReference type="Gene3D" id="3.90.550.20">
    <property type="match status" value="1"/>
</dbReference>
<evidence type="ECO:0000313" key="1">
    <source>
        <dbReference type="EMBL" id="GLQ53380.1"/>
    </source>
</evidence>
<gene>
    <name evidence="1" type="ORF">GCM10010862_06380</name>
</gene>
<dbReference type="Proteomes" id="UP001156691">
    <property type="component" value="Unassembled WGS sequence"/>
</dbReference>
<dbReference type="EMBL" id="BSNS01000003">
    <property type="protein sequence ID" value="GLQ53380.1"/>
    <property type="molecule type" value="Genomic_DNA"/>
</dbReference>
<dbReference type="SUPFAM" id="SSF53448">
    <property type="entry name" value="Nucleotide-diphospho-sugar transferases"/>
    <property type="match status" value="1"/>
</dbReference>
<protein>
    <submittedName>
        <fullName evidence="1">Uncharacterized protein</fullName>
    </submittedName>
</protein>
<accession>A0ABQ5W128</accession>
<evidence type="ECO:0000313" key="2">
    <source>
        <dbReference type="Proteomes" id="UP001156691"/>
    </source>
</evidence>
<proteinExistence type="predicted"/>
<organism evidence="1 2">
    <name type="scientific">Devosia nitrariae</name>
    <dbReference type="NCBI Taxonomy" id="2071872"/>
    <lineage>
        <taxon>Bacteria</taxon>
        <taxon>Pseudomonadati</taxon>
        <taxon>Pseudomonadota</taxon>
        <taxon>Alphaproteobacteria</taxon>
        <taxon>Hyphomicrobiales</taxon>
        <taxon>Devosiaceae</taxon>
        <taxon>Devosia</taxon>
    </lineage>
</organism>